<sequence length="161" mass="17322">MQIADNTVVVIDYTVTTPEGNLIDSSSQSGEPLTYLHGAGNIVPGLEQALAGRSAGDSFNVSVPPEQGYGERHDELIQVVHRDQFVGIERMEIGMQFQTEAEGEVHIVTVTGLEGDQVVVDANHPLAGETLVFDITVREVRPATEEEVTHGHVHGSGGHHH</sequence>
<evidence type="ECO:0000256" key="4">
    <source>
        <dbReference type="ARBA" id="ARBA00022490"/>
    </source>
</evidence>
<dbReference type="OrthoDB" id="9808891at2"/>
<evidence type="ECO:0000256" key="9">
    <source>
        <dbReference type="PROSITE-ProRule" id="PRU00277"/>
    </source>
</evidence>
<comment type="function">
    <text evidence="8">Also involved in hydrogenase metallocenter assembly, probably by participating in the nickel insertion step. This function in hydrogenase biosynthesis requires chaperone activity and the presence of the metal-binding domain, but not PPIase activity.</text>
</comment>
<comment type="similarity">
    <text evidence="3 10">Belongs to the FKBP-type PPIase family.</text>
</comment>
<evidence type="ECO:0000256" key="10">
    <source>
        <dbReference type="RuleBase" id="RU003915"/>
    </source>
</evidence>
<evidence type="ECO:0000256" key="6">
    <source>
        <dbReference type="ARBA" id="ARBA00023186"/>
    </source>
</evidence>
<name>A0A4Z0FBJ9_9GAMM</name>
<dbReference type="Proteomes" id="UP000297890">
    <property type="component" value="Unassembled WGS sequence"/>
</dbReference>
<comment type="subcellular location">
    <subcellularLocation>
        <location evidence="2">Cytoplasm</location>
    </subcellularLocation>
</comment>
<evidence type="ECO:0000256" key="8">
    <source>
        <dbReference type="ARBA" id="ARBA00037071"/>
    </source>
</evidence>
<evidence type="ECO:0000256" key="1">
    <source>
        <dbReference type="ARBA" id="ARBA00000971"/>
    </source>
</evidence>
<keyword evidence="5 9" id="KW-0697">Rotamase</keyword>
<reference evidence="12 13" key="1">
    <citation type="journal article" date="2019" name="ISME J.">
        <title>Candidatus Macondimonas diazotrophica, a novel gammaproteobacterial genus dominating crude-oil-contaminated coastal sediments.</title>
        <authorList>
            <person name="Karthikeyan S."/>
            <person name="Konstantinidis K."/>
        </authorList>
    </citation>
    <scope>NUCLEOTIDE SEQUENCE [LARGE SCALE GENOMIC DNA]</scope>
    <source>
        <strain evidence="12 13">KTK01</strain>
    </source>
</reference>
<dbReference type="EMBL" id="SRIO01000006">
    <property type="protein sequence ID" value="TFZ82876.1"/>
    <property type="molecule type" value="Genomic_DNA"/>
</dbReference>
<evidence type="ECO:0000256" key="7">
    <source>
        <dbReference type="ARBA" id="ARBA00023235"/>
    </source>
</evidence>
<dbReference type="AlphaFoldDB" id="A0A4Z0FBJ9"/>
<evidence type="ECO:0000256" key="3">
    <source>
        <dbReference type="ARBA" id="ARBA00006577"/>
    </source>
</evidence>
<dbReference type="InterPro" id="IPR046357">
    <property type="entry name" value="PPIase_dom_sf"/>
</dbReference>
<evidence type="ECO:0000256" key="5">
    <source>
        <dbReference type="ARBA" id="ARBA00023110"/>
    </source>
</evidence>
<keyword evidence="6" id="KW-0143">Chaperone</keyword>
<dbReference type="Pfam" id="PF00254">
    <property type="entry name" value="FKBP_C"/>
    <property type="match status" value="1"/>
</dbReference>
<organism evidence="12 13">
    <name type="scientific">Candidatus Macondimonas diazotrophica</name>
    <dbReference type="NCBI Taxonomy" id="2305248"/>
    <lineage>
        <taxon>Bacteria</taxon>
        <taxon>Pseudomonadati</taxon>
        <taxon>Pseudomonadota</taxon>
        <taxon>Gammaproteobacteria</taxon>
        <taxon>Chromatiales</taxon>
        <taxon>Ectothiorhodospiraceae</taxon>
        <taxon>Candidatus Macondimonas</taxon>
    </lineage>
</organism>
<protein>
    <recommendedName>
        <fullName evidence="10">Peptidyl-prolyl cis-trans isomerase</fullName>
        <ecNumber evidence="10">5.2.1.8</ecNumber>
    </recommendedName>
</protein>
<keyword evidence="13" id="KW-1185">Reference proteome</keyword>
<evidence type="ECO:0000256" key="2">
    <source>
        <dbReference type="ARBA" id="ARBA00004496"/>
    </source>
</evidence>
<feature type="domain" description="PPIase FKBP-type" evidence="11">
    <location>
        <begin position="6"/>
        <end position="96"/>
    </location>
</feature>
<accession>A0A4Z0FBJ9</accession>
<evidence type="ECO:0000313" key="12">
    <source>
        <dbReference type="EMBL" id="TFZ82876.1"/>
    </source>
</evidence>
<evidence type="ECO:0000259" key="11">
    <source>
        <dbReference type="PROSITE" id="PS50059"/>
    </source>
</evidence>
<dbReference type="GO" id="GO:0042026">
    <property type="term" value="P:protein refolding"/>
    <property type="evidence" value="ECO:0007669"/>
    <property type="project" value="UniProtKB-ARBA"/>
</dbReference>
<dbReference type="SUPFAM" id="SSF54534">
    <property type="entry name" value="FKBP-like"/>
    <property type="match status" value="1"/>
</dbReference>
<dbReference type="InterPro" id="IPR001179">
    <property type="entry name" value="PPIase_FKBP_dom"/>
</dbReference>
<dbReference type="RefSeq" id="WP_135281546.1">
    <property type="nucleotide sequence ID" value="NZ_SRIO01000006.1"/>
</dbReference>
<dbReference type="PANTHER" id="PTHR47861:SF3">
    <property type="entry name" value="FKBP-TYPE PEPTIDYL-PROLYL CIS-TRANS ISOMERASE SLYD"/>
    <property type="match status" value="1"/>
</dbReference>
<proteinExistence type="inferred from homology"/>
<dbReference type="Gene3D" id="3.10.50.40">
    <property type="match status" value="1"/>
</dbReference>
<keyword evidence="4" id="KW-0963">Cytoplasm</keyword>
<evidence type="ECO:0000313" key="13">
    <source>
        <dbReference type="Proteomes" id="UP000297890"/>
    </source>
</evidence>
<dbReference type="PANTHER" id="PTHR47861">
    <property type="entry name" value="FKBP-TYPE PEPTIDYL-PROLYL CIS-TRANS ISOMERASE SLYD"/>
    <property type="match status" value="1"/>
</dbReference>
<dbReference type="GO" id="GO:0005737">
    <property type="term" value="C:cytoplasm"/>
    <property type="evidence" value="ECO:0007669"/>
    <property type="project" value="UniProtKB-SubCell"/>
</dbReference>
<comment type="catalytic activity">
    <reaction evidence="1 9 10">
        <text>[protein]-peptidylproline (omega=180) = [protein]-peptidylproline (omega=0)</text>
        <dbReference type="Rhea" id="RHEA:16237"/>
        <dbReference type="Rhea" id="RHEA-COMP:10747"/>
        <dbReference type="Rhea" id="RHEA-COMP:10748"/>
        <dbReference type="ChEBI" id="CHEBI:83833"/>
        <dbReference type="ChEBI" id="CHEBI:83834"/>
        <dbReference type="EC" id="5.2.1.8"/>
    </reaction>
</comment>
<dbReference type="EC" id="5.2.1.8" evidence="10"/>
<keyword evidence="7 9" id="KW-0413">Isomerase</keyword>
<dbReference type="GO" id="GO:0003755">
    <property type="term" value="F:peptidyl-prolyl cis-trans isomerase activity"/>
    <property type="evidence" value="ECO:0007669"/>
    <property type="project" value="UniProtKB-UniRule"/>
</dbReference>
<dbReference type="PROSITE" id="PS50059">
    <property type="entry name" value="FKBP_PPIASE"/>
    <property type="match status" value="1"/>
</dbReference>
<comment type="caution">
    <text evidence="12">The sequence shown here is derived from an EMBL/GenBank/DDBJ whole genome shotgun (WGS) entry which is preliminary data.</text>
</comment>
<gene>
    <name evidence="12" type="ORF">E4680_06270</name>
</gene>